<dbReference type="RefSeq" id="WP_377212056.1">
    <property type="nucleotide sequence ID" value="NZ_JBHTJV010000003.1"/>
</dbReference>
<comment type="similarity">
    <text evidence="1">Belongs to the LysR transcriptional regulatory family.</text>
</comment>
<proteinExistence type="inferred from homology"/>
<organism evidence="7 8">
    <name type="scientific">Pseudahrensia aquimaris</name>
    <dbReference type="NCBI Taxonomy" id="744461"/>
    <lineage>
        <taxon>Bacteria</taxon>
        <taxon>Pseudomonadati</taxon>
        <taxon>Pseudomonadota</taxon>
        <taxon>Alphaproteobacteria</taxon>
        <taxon>Hyphomicrobiales</taxon>
        <taxon>Ahrensiaceae</taxon>
        <taxon>Pseudahrensia</taxon>
    </lineage>
</organism>
<evidence type="ECO:0000256" key="4">
    <source>
        <dbReference type="ARBA" id="ARBA00023159"/>
    </source>
</evidence>
<dbReference type="InterPro" id="IPR036388">
    <property type="entry name" value="WH-like_DNA-bd_sf"/>
</dbReference>
<keyword evidence="2" id="KW-0805">Transcription regulation</keyword>
<dbReference type="SUPFAM" id="SSF46785">
    <property type="entry name" value="Winged helix' DNA-binding domain"/>
    <property type="match status" value="1"/>
</dbReference>
<dbReference type="PROSITE" id="PS50931">
    <property type="entry name" value="HTH_LYSR"/>
    <property type="match status" value="1"/>
</dbReference>
<accession>A0ABW3FIM5</accession>
<evidence type="ECO:0000259" key="6">
    <source>
        <dbReference type="PROSITE" id="PS50931"/>
    </source>
</evidence>
<dbReference type="SUPFAM" id="SSF53850">
    <property type="entry name" value="Periplasmic binding protein-like II"/>
    <property type="match status" value="1"/>
</dbReference>
<comment type="caution">
    <text evidence="7">The sequence shown here is derived from an EMBL/GenBank/DDBJ whole genome shotgun (WGS) entry which is preliminary data.</text>
</comment>
<dbReference type="InterPro" id="IPR000847">
    <property type="entry name" value="LysR_HTH_N"/>
</dbReference>
<dbReference type="Gene3D" id="3.40.190.10">
    <property type="entry name" value="Periplasmic binding protein-like II"/>
    <property type="match status" value="2"/>
</dbReference>
<evidence type="ECO:0000313" key="8">
    <source>
        <dbReference type="Proteomes" id="UP001597101"/>
    </source>
</evidence>
<evidence type="ECO:0000256" key="2">
    <source>
        <dbReference type="ARBA" id="ARBA00023015"/>
    </source>
</evidence>
<keyword evidence="8" id="KW-1185">Reference proteome</keyword>
<keyword evidence="5" id="KW-0804">Transcription</keyword>
<gene>
    <name evidence="7" type="ORF">ACFQ14_07405</name>
</gene>
<keyword evidence="4" id="KW-0010">Activator</keyword>
<dbReference type="PANTHER" id="PTHR30346:SF26">
    <property type="entry name" value="HYDROGEN PEROXIDE-INDUCIBLE GENES ACTIVATOR"/>
    <property type="match status" value="1"/>
</dbReference>
<dbReference type="InterPro" id="IPR005119">
    <property type="entry name" value="LysR_subst-bd"/>
</dbReference>
<dbReference type="PANTHER" id="PTHR30346">
    <property type="entry name" value="TRANSCRIPTIONAL DUAL REGULATOR HCAR-RELATED"/>
    <property type="match status" value="1"/>
</dbReference>
<protein>
    <submittedName>
        <fullName evidence="7">Hydrogen peroxide-inducible genes activator</fullName>
    </submittedName>
</protein>
<evidence type="ECO:0000256" key="3">
    <source>
        <dbReference type="ARBA" id="ARBA00023125"/>
    </source>
</evidence>
<keyword evidence="3" id="KW-0238">DNA-binding</keyword>
<dbReference type="EMBL" id="JBHTJV010000003">
    <property type="protein sequence ID" value="MFD0916227.1"/>
    <property type="molecule type" value="Genomic_DNA"/>
</dbReference>
<evidence type="ECO:0000256" key="5">
    <source>
        <dbReference type="ARBA" id="ARBA00023163"/>
    </source>
</evidence>
<sequence>MPSLRQLEYLVALSQELHFRRAAEKVNVTQPTLSAQLQELEKRLGASLIERGSGKVLLTPLGREIAERSQKILAQVQDIRDLARSSAHGFRGTVRLGVPPTLGPYLLPHIVPRLHSQHPDLKLYVREGKPRDLLSDLMGGDHDLAVVPLPVTSTDITVRSVFREPLKLVAAPGHPLAVRGNATRSDLAGEKILAMEPGHHLHDQVAHLCEQCGAELLRDYEGTSLDTLRLMVGMGVGLAFLPALYVRSEVGTRGEMEVVDLKGPALSRQIAIVWRATTVHAPLFEAVTELVRNTVRNHLKELILLD</sequence>
<dbReference type="Pfam" id="PF03466">
    <property type="entry name" value="LysR_substrate"/>
    <property type="match status" value="1"/>
</dbReference>
<name>A0ABW3FIM5_9HYPH</name>
<evidence type="ECO:0000256" key="1">
    <source>
        <dbReference type="ARBA" id="ARBA00009437"/>
    </source>
</evidence>
<dbReference type="CDD" id="cd08411">
    <property type="entry name" value="PBP2_OxyR"/>
    <property type="match status" value="1"/>
</dbReference>
<dbReference type="PRINTS" id="PR00039">
    <property type="entry name" value="HTHLYSR"/>
</dbReference>
<evidence type="ECO:0000313" key="7">
    <source>
        <dbReference type="EMBL" id="MFD0916227.1"/>
    </source>
</evidence>
<feature type="domain" description="HTH lysR-type" evidence="6">
    <location>
        <begin position="2"/>
        <end position="59"/>
    </location>
</feature>
<dbReference type="InterPro" id="IPR036390">
    <property type="entry name" value="WH_DNA-bd_sf"/>
</dbReference>
<dbReference type="Proteomes" id="UP001597101">
    <property type="component" value="Unassembled WGS sequence"/>
</dbReference>
<reference evidence="8" key="1">
    <citation type="journal article" date="2019" name="Int. J. Syst. Evol. Microbiol.">
        <title>The Global Catalogue of Microorganisms (GCM) 10K type strain sequencing project: providing services to taxonomists for standard genome sequencing and annotation.</title>
        <authorList>
            <consortium name="The Broad Institute Genomics Platform"/>
            <consortium name="The Broad Institute Genome Sequencing Center for Infectious Disease"/>
            <person name="Wu L."/>
            <person name="Ma J."/>
        </authorList>
    </citation>
    <scope>NUCLEOTIDE SEQUENCE [LARGE SCALE GENOMIC DNA]</scope>
    <source>
        <strain evidence="8">CCUG 60023</strain>
    </source>
</reference>
<dbReference type="Gene3D" id="1.10.10.10">
    <property type="entry name" value="Winged helix-like DNA-binding domain superfamily/Winged helix DNA-binding domain"/>
    <property type="match status" value="1"/>
</dbReference>
<dbReference type="Pfam" id="PF00126">
    <property type="entry name" value="HTH_1"/>
    <property type="match status" value="1"/>
</dbReference>